<keyword evidence="2" id="KW-0680">Restriction system</keyword>
<dbReference type="PANTHER" id="PTHR30408">
    <property type="entry name" value="TYPE-1 RESTRICTION ENZYME ECOKI SPECIFICITY PROTEIN"/>
    <property type="match status" value="1"/>
</dbReference>
<organism evidence="5 6">
    <name type="scientific">Bacteroides ovatus</name>
    <dbReference type="NCBI Taxonomy" id="28116"/>
    <lineage>
        <taxon>Bacteria</taxon>
        <taxon>Pseudomonadati</taxon>
        <taxon>Bacteroidota</taxon>
        <taxon>Bacteroidia</taxon>
        <taxon>Bacteroidales</taxon>
        <taxon>Bacteroidaceae</taxon>
        <taxon>Bacteroides</taxon>
    </lineage>
</organism>
<evidence type="ECO:0000256" key="3">
    <source>
        <dbReference type="ARBA" id="ARBA00023125"/>
    </source>
</evidence>
<protein>
    <submittedName>
        <fullName evidence="5">Type I restriction enzyme, S subunit</fullName>
    </submittedName>
</protein>
<evidence type="ECO:0000256" key="2">
    <source>
        <dbReference type="ARBA" id="ARBA00022747"/>
    </source>
</evidence>
<dbReference type="Pfam" id="PF01420">
    <property type="entry name" value="Methylase_S"/>
    <property type="match status" value="2"/>
</dbReference>
<dbReference type="PANTHER" id="PTHR30408:SF12">
    <property type="entry name" value="TYPE I RESTRICTION ENZYME MJAVIII SPECIFICITY SUBUNIT"/>
    <property type="match status" value="1"/>
</dbReference>
<feature type="domain" description="Type I restriction modification DNA specificity" evidence="4">
    <location>
        <begin position="83"/>
        <end position="182"/>
    </location>
</feature>
<dbReference type="InterPro" id="IPR000055">
    <property type="entry name" value="Restrct_endonuc_typeI_TRD"/>
</dbReference>
<dbReference type="GO" id="GO:0009307">
    <property type="term" value="P:DNA restriction-modification system"/>
    <property type="evidence" value="ECO:0007669"/>
    <property type="project" value="UniProtKB-KW"/>
</dbReference>
<gene>
    <name evidence="5" type="ORF">SAMN05192582_101179</name>
</gene>
<dbReference type="GO" id="GO:0003677">
    <property type="term" value="F:DNA binding"/>
    <property type="evidence" value="ECO:0007669"/>
    <property type="project" value="UniProtKB-KW"/>
</dbReference>
<keyword evidence="3" id="KW-0238">DNA-binding</keyword>
<dbReference type="EMBL" id="FNDO01000011">
    <property type="protein sequence ID" value="SDH73099.1"/>
    <property type="molecule type" value="Genomic_DNA"/>
</dbReference>
<dbReference type="Proteomes" id="UP000181870">
    <property type="component" value="Unassembled WGS sequence"/>
</dbReference>
<evidence type="ECO:0000259" key="4">
    <source>
        <dbReference type="Pfam" id="PF01420"/>
    </source>
</evidence>
<name>A0A1G8ETP7_BACOV</name>
<dbReference type="Gene3D" id="3.90.220.20">
    <property type="entry name" value="DNA methylase specificity domains"/>
    <property type="match status" value="2"/>
</dbReference>
<comment type="similarity">
    <text evidence="1">Belongs to the type-I restriction system S methylase family.</text>
</comment>
<dbReference type="RefSeq" id="WP_176817073.1">
    <property type="nucleotide sequence ID" value="NZ_FNDO01000011.1"/>
</dbReference>
<evidence type="ECO:0000313" key="5">
    <source>
        <dbReference type="EMBL" id="SDH73099.1"/>
    </source>
</evidence>
<sequence>MKPTIRIKGFESEWSKQKAQEIFKTYDDRNHPELPVLSACQDIRGMAPRSTSGYDIFHDKANEVTYKRVLPGQFVIHLRSFQGGFAHSAIEGICSPAYTVFEFKNKDEHDDYYWKHVLRSRAFIERLPLITYGIRDGRSISFNEFSDLAFSFPEKSEQSAIASFLKKMYDQIENTEKKIKSLRQMRVASLQAMFPQKGATKPQIRFKGFEDEWKIKKLCEISYKVITKNSQLKYQITLTNSAEHGIINQLDFFNHEISNGDNIIGYYIVENDDFVYNPRISVSAPVGPINRNLLGYTGVMSPLYYVFKVHDVDKDYLSHYFKTNLWHKYMQDNGNSGARHDRISITDDVFGQLPILMPKEKEEQIEIAKFFTALDKQISLEEQKLESLKRIKSACLDKMFV</sequence>
<evidence type="ECO:0000256" key="1">
    <source>
        <dbReference type="ARBA" id="ARBA00010923"/>
    </source>
</evidence>
<reference evidence="5 6" key="1">
    <citation type="submission" date="2016-10" db="EMBL/GenBank/DDBJ databases">
        <authorList>
            <person name="de Groot N.N."/>
        </authorList>
    </citation>
    <scope>NUCLEOTIDE SEQUENCE [LARGE SCALE GENOMIC DNA]</scope>
    <source>
        <strain evidence="5 6">NLAE-zl-C57</strain>
    </source>
</reference>
<dbReference type="InterPro" id="IPR052021">
    <property type="entry name" value="Type-I_RS_S_subunit"/>
</dbReference>
<evidence type="ECO:0000313" key="6">
    <source>
        <dbReference type="Proteomes" id="UP000181870"/>
    </source>
</evidence>
<feature type="domain" description="Type I restriction modification DNA specificity" evidence="4">
    <location>
        <begin position="211"/>
        <end position="390"/>
    </location>
</feature>
<dbReference type="InterPro" id="IPR044946">
    <property type="entry name" value="Restrct_endonuc_typeI_TRD_sf"/>
</dbReference>
<dbReference type="AlphaFoldDB" id="A0A1G8ETP7"/>
<proteinExistence type="inferred from homology"/>
<dbReference type="SUPFAM" id="SSF116734">
    <property type="entry name" value="DNA methylase specificity domain"/>
    <property type="match status" value="2"/>
</dbReference>
<accession>A0A1G8ETP7</accession>